<evidence type="ECO:0000259" key="1">
    <source>
        <dbReference type="PROSITE" id="PS51725"/>
    </source>
</evidence>
<evidence type="ECO:0000313" key="2">
    <source>
        <dbReference type="EMBL" id="KAH7051152.1"/>
    </source>
</evidence>
<dbReference type="InterPro" id="IPR007138">
    <property type="entry name" value="ABM_dom"/>
</dbReference>
<reference evidence="2 3" key="1">
    <citation type="journal article" date="2021" name="Nat. Commun.">
        <title>Genetic determinants of endophytism in the Arabidopsis root mycobiome.</title>
        <authorList>
            <person name="Mesny F."/>
            <person name="Miyauchi S."/>
            <person name="Thiergart T."/>
            <person name="Pickel B."/>
            <person name="Atanasova L."/>
            <person name="Karlsson M."/>
            <person name="Huettel B."/>
            <person name="Barry K.W."/>
            <person name="Haridas S."/>
            <person name="Chen C."/>
            <person name="Bauer D."/>
            <person name="Andreopoulos W."/>
            <person name="Pangilinan J."/>
            <person name="LaButti K."/>
            <person name="Riley R."/>
            <person name="Lipzen A."/>
            <person name="Clum A."/>
            <person name="Drula E."/>
            <person name="Henrissat B."/>
            <person name="Kohler A."/>
            <person name="Grigoriev I.V."/>
            <person name="Martin F.M."/>
            <person name="Hacquard S."/>
        </authorList>
    </citation>
    <scope>NUCLEOTIDE SEQUENCE [LARGE SCALE GENOMIC DNA]</scope>
    <source>
        <strain evidence="2 3">MPI-SDFR-AT-0080</strain>
    </source>
</reference>
<accession>A0ABQ8GEJ3</accession>
<keyword evidence="3" id="KW-1185">Reference proteome</keyword>
<gene>
    <name evidence="2" type="ORF">B0J12DRAFT_78772</name>
</gene>
<protein>
    <recommendedName>
        <fullName evidence="1">ABM domain-containing protein</fullName>
    </recommendedName>
</protein>
<dbReference type="SUPFAM" id="SSF54909">
    <property type="entry name" value="Dimeric alpha+beta barrel"/>
    <property type="match status" value="1"/>
</dbReference>
<comment type="caution">
    <text evidence="2">The sequence shown here is derived from an EMBL/GenBank/DDBJ whole genome shotgun (WGS) entry which is preliminary data.</text>
</comment>
<dbReference type="PROSITE" id="PS00178">
    <property type="entry name" value="AA_TRNA_LIGASE_I"/>
    <property type="match status" value="1"/>
</dbReference>
<sequence length="199" mass="21627">MASGVVAELVEIPLAVPFDEFLRRHNSAFLPVLLKQPGIISVKTGEKLNDSSEPSAVSFTLWRSLEDHERFTNSPAAGPFFEKLAPFTTGPPTIGHYRFSVNAEAHARLPFTDFRKYKAKVPGASDRGALAAWSVERGGHNTVAACLEDRALITAALFGESIESVRRRKVGTPDIVDLLGSFTVQWASFGAAKTENSLL</sequence>
<dbReference type="EMBL" id="JAGTJR010000012">
    <property type="protein sequence ID" value="KAH7051152.1"/>
    <property type="molecule type" value="Genomic_DNA"/>
</dbReference>
<evidence type="ECO:0000313" key="3">
    <source>
        <dbReference type="Proteomes" id="UP000774617"/>
    </source>
</evidence>
<name>A0ABQ8GEJ3_9PEZI</name>
<dbReference type="InterPro" id="IPR011008">
    <property type="entry name" value="Dimeric_a/b-barrel"/>
</dbReference>
<dbReference type="PROSITE" id="PS51725">
    <property type="entry name" value="ABM"/>
    <property type="match status" value="1"/>
</dbReference>
<dbReference type="InterPro" id="IPR001412">
    <property type="entry name" value="aa-tRNA-synth_I_CS"/>
</dbReference>
<dbReference type="Gene3D" id="3.30.70.100">
    <property type="match status" value="1"/>
</dbReference>
<feature type="domain" description="ABM" evidence="1">
    <location>
        <begin position="3"/>
        <end position="97"/>
    </location>
</feature>
<organism evidence="2 3">
    <name type="scientific">Macrophomina phaseolina</name>
    <dbReference type="NCBI Taxonomy" id="35725"/>
    <lineage>
        <taxon>Eukaryota</taxon>
        <taxon>Fungi</taxon>
        <taxon>Dikarya</taxon>
        <taxon>Ascomycota</taxon>
        <taxon>Pezizomycotina</taxon>
        <taxon>Dothideomycetes</taxon>
        <taxon>Dothideomycetes incertae sedis</taxon>
        <taxon>Botryosphaeriales</taxon>
        <taxon>Botryosphaeriaceae</taxon>
        <taxon>Macrophomina</taxon>
    </lineage>
</organism>
<dbReference type="Proteomes" id="UP000774617">
    <property type="component" value="Unassembled WGS sequence"/>
</dbReference>
<proteinExistence type="predicted"/>